<dbReference type="AlphaFoldDB" id="A0A1Y2L7D8"/>
<dbReference type="InterPro" id="IPR036163">
    <property type="entry name" value="HMA_dom_sf"/>
</dbReference>
<proteinExistence type="predicted"/>
<dbReference type="InterPro" id="IPR006121">
    <property type="entry name" value="HMA_dom"/>
</dbReference>
<organism evidence="2 3">
    <name type="scientific">Thalassospira alkalitolerans</name>
    <dbReference type="NCBI Taxonomy" id="1293890"/>
    <lineage>
        <taxon>Bacteria</taxon>
        <taxon>Pseudomonadati</taxon>
        <taxon>Pseudomonadota</taxon>
        <taxon>Alphaproteobacteria</taxon>
        <taxon>Rhodospirillales</taxon>
        <taxon>Thalassospiraceae</taxon>
        <taxon>Thalassospira</taxon>
    </lineage>
</organism>
<evidence type="ECO:0000313" key="3">
    <source>
        <dbReference type="Proteomes" id="UP000193396"/>
    </source>
</evidence>
<dbReference type="RefSeq" id="WP_085620567.1">
    <property type="nucleotide sequence ID" value="NZ_JBLXAE010000003.1"/>
</dbReference>
<evidence type="ECO:0000313" key="2">
    <source>
        <dbReference type="EMBL" id="OSQ45229.1"/>
    </source>
</evidence>
<dbReference type="STRING" id="1293890.TALK_18140"/>
<protein>
    <submittedName>
        <fullName evidence="2">Heavy metal transporter</fullName>
    </submittedName>
</protein>
<keyword evidence="3" id="KW-1185">Reference proteome</keyword>
<dbReference type="OrthoDB" id="9801832at2"/>
<evidence type="ECO:0000259" key="1">
    <source>
        <dbReference type="PROSITE" id="PS50846"/>
    </source>
</evidence>
<sequence length="66" mass="6673">MLKLKVDDMSCGHCAATVTKAAQSVAGVEKADVDLAKGEALITGTPDIAALIAAIDDAGFPAKEIM</sequence>
<dbReference type="EMBL" id="JFKB01000016">
    <property type="protein sequence ID" value="OSQ45229.1"/>
    <property type="molecule type" value="Genomic_DNA"/>
</dbReference>
<dbReference type="Proteomes" id="UP000193396">
    <property type="component" value="Unassembled WGS sequence"/>
</dbReference>
<feature type="domain" description="HMA" evidence="1">
    <location>
        <begin position="1"/>
        <end position="63"/>
    </location>
</feature>
<dbReference type="Gene3D" id="3.30.70.100">
    <property type="match status" value="1"/>
</dbReference>
<gene>
    <name evidence="2" type="ORF">TALK_18140</name>
</gene>
<dbReference type="Pfam" id="PF00403">
    <property type="entry name" value="HMA"/>
    <property type="match status" value="1"/>
</dbReference>
<dbReference type="CDD" id="cd00371">
    <property type="entry name" value="HMA"/>
    <property type="match status" value="1"/>
</dbReference>
<dbReference type="GO" id="GO:0046872">
    <property type="term" value="F:metal ion binding"/>
    <property type="evidence" value="ECO:0007669"/>
    <property type="project" value="InterPro"/>
</dbReference>
<name>A0A1Y2L7D8_9PROT</name>
<dbReference type="PROSITE" id="PS50846">
    <property type="entry name" value="HMA_2"/>
    <property type="match status" value="1"/>
</dbReference>
<dbReference type="SUPFAM" id="SSF55008">
    <property type="entry name" value="HMA, heavy metal-associated domain"/>
    <property type="match status" value="1"/>
</dbReference>
<reference evidence="2 3" key="1">
    <citation type="submission" date="2014-03" db="EMBL/GenBank/DDBJ databases">
        <title>The draft genome sequence of Thalassospira alkalitolerans JCM 18968.</title>
        <authorList>
            <person name="Lai Q."/>
            <person name="Shao Z."/>
        </authorList>
    </citation>
    <scope>NUCLEOTIDE SEQUENCE [LARGE SCALE GENOMIC DNA]</scope>
    <source>
        <strain evidence="2 3">JCM 18968</strain>
    </source>
</reference>
<comment type="caution">
    <text evidence="2">The sequence shown here is derived from an EMBL/GenBank/DDBJ whole genome shotgun (WGS) entry which is preliminary data.</text>
</comment>
<accession>A0A1Y2L7D8</accession>